<dbReference type="Gene3D" id="2.60.40.1400">
    <property type="entry name" value="G protein-activated inward rectifier potassium channel 1"/>
    <property type="match status" value="1"/>
</dbReference>
<dbReference type="HOGENOM" id="CLU_453612_0_0_1"/>
<name>K1QR55_MAGGI</name>
<keyword evidence="4 11" id="KW-0812">Transmembrane</keyword>
<keyword evidence="5 11" id="KW-0851">Voltage-gated channel</keyword>
<dbReference type="SUPFAM" id="SSF81324">
    <property type="entry name" value="Voltage-gated potassium channels"/>
    <property type="match status" value="1"/>
</dbReference>
<dbReference type="InterPro" id="IPR014756">
    <property type="entry name" value="Ig_E-set"/>
</dbReference>
<dbReference type="InterPro" id="IPR040445">
    <property type="entry name" value="Kir_TM"/>
</dbReference>
<reference evidence="14" key="1">
    <citation type="journal article" date="2012" name="Nature">
        <title>The oyster genome reveals stress adaptation and complexity of shell formation.</title>
        <authorList>
            <person name="Zhang G."/>
            <person name="Fang X."/>
            <person name="Guo X."/>
            <person name="Li L."/>
            <person name="Luo R."/>
            <person name="Xu F."/>
            <person name="Yang P."/>
            <person name="Zhang L."/>
            <person name="Wang X."/>
            <person name="Qi H."/>
            <person name="Xiong Z."/>
            <person name="Que H."/>
            <person name="Xie Y."/>
            <person name="Holland P.W."/>
            <person name="Paps J."/>
            <person name="Zhu Y."/>
            <person name="Wu F."/>
            <person name="Chen Y."/>
            <person name="Wang J."/>
            <person name="Peng C."/>
            <person name="Meng J."/>
            <person name="Yang L."/>
            <person name="Liu J."/>
            <person name="Wen B."/>
            <person name="Zhang N."/>
            <person name="Huang Z."/>
            <person name="Zhu Q."/>
            <person name="Feng Y."/>
            <person name="Mount A."/>
            <person name="Hedgecock D."/>
            <person name="Xu Z."/>
            <person name="Liu Y."/>
            <person name="Domazet-Loso T."/>
            <person name="Du Y."/>
            <person name="Sun X."/>
            <person name="Zhang S."/>
            <person name="Liu B."/>
            <person name="Cheng P."/>
            <person name="Jiang X."/>
            <person name="Li J."/>
            <person name="Fan D."/>
            <person name="Wang W."/>
            <person name="Fu W."/>
            <person name="Wang T."/>
            <person name="Wang B."/>
            <person name="Zhang J."/>
            <person name="Peng Z."/>
            <person name="Li Y."/>
            <person name="Li N."/>
            <person name="Wang J."/>
            <person name="Chen M."/>
            <person name="He Y."/>
            <person name="Tan F."/>
            <person name="Song X."/>
            <person name="Zheng Q."/>
            <person name="Huang R."/>
            <person name="Yang H."/>
            <person name="Du X."/>
            <person name="Chen L."/>
            <person name="Yang M."/>
            <person name="Gaffney P.M."/>
            <person name="Wang S."/>
            <person name="Luo L."/>
            <person name="She Z."/>
            <person name="Ming Y."/>
            <person name="Huang W."/>
            <person name="Zhang S."/>
            <person name="Huang B."/>
            <person name="Zhang Y."/>
            <person name="Qu T."/>
            <person name="Ni P."/>
            <person name="Miao G."/>
            <person name="Wang J."/>
            <person name="Wang Q."/>
            <person name="Steinberg C.E."/>
            <person name="Wang H."/>
            <person name="Li N."/>
            <person name="Qian L."/>
            <person name="Zhang G."/>
            <person name="Li Y."/>
            <person name="Yang H."/>
            <person name="Liu X."/>
            <person name="Wang J."/>
            <person name="Yin Y."/>
            <person name="Wang J."/>
        </authorList>
    </citation>
    <scope>NUCLEOTIDE SEQUENCE [LARGE SCALE GENOMIC DNA]</scope>
    <source>
        <strain evidence="14">05x7-T-G4-1.051#20</strain>
    </source>
</reference>
<evidence type="ECO:0000256" key="9">
    <source>
        <dbReference type="ARBA" id="ARBA00023136"/>
    </source>
</evidence>
<dbReference type="AlphaFoldDB" id="K1QR55"/>
<dbReference type="PANTHER" id="PTHR11767:SF102">
    <property type="entry name" value="INWARDLY RECTIFYING POTASSIUM CHANNEL 1, ISOFORM F"/>
    <property type="match status" value="1"/>
</dbReference>
<dbReference type="GO" id="GO:0034765">
    <property type="term" value="P:regulation of monoatomic ion transmembrane transport"/>
    <property type="evidence" value="ECO:0007669"/>
    <property type="project" value="TreeGrafter"/>
</dbReference>
<evidence type="ECO:0000256" key="10">
    <source>
        <dbReference type="ARBA" id="ARBA00023303"/>
    </source>
</evidence>
<keyword evidence="10 11" id="KW-0407">Ion channel</keyword>
<dbReference type="InterPro" id="IPR016449">
    <property type="entry name" value="K_chnl_inward-rec_Kir"/>
</dbReference>
<proteinExistence type="inferred from homology"/>
<evidence type="ECO:0000313" key="14">
    <source>
        <dbReference type="EMBL" id="EKC39442.1"/>
    </source>
</evidence>
<evidence type="ECO:0000256" key="4">
    <source>
        <dbReference type="ARBA" id="ARBA00022692"/>
    </source>
</evidence>
<dbReference type="InterPro" id="IPR013518">
    <property type="entry name" value="K_chnl_inward-rec_Kir_cyto"/>
</dbReference>
<evidence type="ECO:0000259" key="12">
    <source>
        <dbReference type="Pfam" id="PF01007"/>
    </source>
</evidence>
<keyword evidence="8 11" id="KW-0406">Ion transport</keyword>
<evidence type="ECO:0000256" key="3">
    <source>
        <dbReference type="ARBA" id="ARBA00022538"/>
    </source>
</evidence>
<evidence type="ECO:0000256" key="6">
    <source>
        <dbReference type="ARBA" id="ARBA00022958"/>
    </source>
</evidence>
<evidence type="ECO:0000256" key="1">
    <source>
        <dbReference type="ARBA" id="ARBA00004141"/>
    </source>
</evidence>
<keyword evidence="3 11" id="KW-0633">Potassium transport</keyword>
<dbReference type="Pfam" id="PF17655">
    <property type="entry name" value="IRK_C"/>
    <property type="match status" value="1"/>
</dbReference>
<gene>
    <name evidence="14" type="ORF">CGI_10020045</name>
</gene>
<evidence type="ECO:0000259" key="13">
    <source>
        <dbReference type="Pfam" id="PF17655"/>
    </source>
</evidence>
<evidence type="ECO:0000256" key="2">
    <source>
        <dbReference type="ARBA" id="ARBA00022448"/>
    </source>
</evidence>
<dbReference type="GO" id="GO:0005886">
    <property type="term" value="C:plasma membrane"/>
    <property type="evidence" value="ECO:0007669"/>
    <property type="project" value="TreeGrafter"/>
</dbReference>
<dbReference type="InParanoid" id="K1QR55"/>
<evidence type="ECO:0000256" key="8">
    <source>
        <dbReference type="ARBA" id="ARBA00023065"/>
    </source>
</evidence>
<keyword evidence="6 11" id="KW-0630">Potassium</keyword>
<comment type="similarity">
    <text evidence="11">Belongs to the inward rectifier-type potassium channel (TC 1.A.2.1) family.</text>
</comment>
<dbReference type="GO" id="GO:1990573">
    <property type="term" value="P:potassium ion import across plasma membrane"/>
    <property type="evidence" value="ECO:0007669"/>
    <property type="project" value="TreeGrafter"/>
</dbReference>
<feature type="domain" description="Inward rectifier potassium channel C-terminal" evidence="13">
    <location>
        <begin position="186"/>
        <end position="357"/>
    </location>
</feature>
<dbReference type="InterPro" id="IPR041647">
    <property type="entry name" value="IRK_C"/>
</dbReference>
<protein>
    <submittedName>
        <fullName evidence="14">G protein-activated inward rectifier potassium channel 2</fullName>
    </submittedName>
</protein>
<keyword evidence="2 11" id="KW-0813">Transport</keyword>
<dbReference type="PRINTS" id="PR01320">
    <property type="entry name" value="KIRCHANNEL"/>
</dbReference>
<keyword evidence="7" id="KW-1133">Transmembrane helix</keyword>
<dbReference type="GO" id="GO:0034702">
    <property type="term" value="C:monoatomic ion channel complex"/>
    <property type="evidence" value="ECO:0007669"/>
    <property type="project" value="UniProtKB-KW"/>
</dbReference>
<evidence type="ECO:0000256" key="5">
    <source>
        <dbReference type="ARBA" id="ARBA00022882"/>
    </source>
</evidence>
<feature type="domain" description="Potassium channel inwardly rectifying transmembrane" evidence="12">
    <location>
        <begin position="39"/>
        <end position="179"/>
    </location>
</feature>
<dbReference type="SUPFAM" id="SSF81296">
    <property type="entry name" value="E set domains"/>
    <property type="match status" value="1"/>
</dbReference>
<dbReference type="Gene3D" id="1.10.287.70">
    <property type="match status" value="1"/>
</dbReference>
<organism evidence="14">
    <name type="scientific">Magallana gigas</name>
    <name type="common">Pacific oyster</name>
    <name type="synonym">Crassostrea gigas</name>
    <dbReference type="NCBI Taxonomy" id="29159"/>
    <lineage>
        <taxon>Eukaryota</taxon>
        <taxon>Metazoa</taxon>
        <taxon>Spiralia</taxon>
        <taxon>Lophotrochozoa</taxon>
        <taxon>Mollusca</taxon>
        <taxon>Bivalvia</taxon>
        <taxon>Autobranchia</taxon>
        <taxon>Pteriomorphia</taxon>
        <taxon>Ostreida</taxon>
        <taxon>Ostreoidea</taxon>
        <taxon>Ostreidae</taxon>
        <taxon>Magallana</taxon>
    </lineage>
</organism>
<dbReference type="EMBL" id="JH818808">
    <property type="protein sequence ID" value="EKC39442.1"/>
    <property type="molecule type" value="Genomic_DNA"/>
</dbReference>
<dbReference type="PANTHER" id="PTHR11767">
    <property type="entry name" value="INWARD RECTIFIER POTASSIUM CHANNEL"/>
    <property type="match status" value="1"/>
</dbReference>
<evidence type="ECO:0000256" key="7">
    <source>
        <dbReference type="ARBA" id="ARBA00022989"/>
    </source>
</evidence>
<evidence type="ECO:0000256" key="11">
    <source>
        <dbReference type="RuleBase" id="RU003822"/>
    </source>
</evidence>
<dbReference type="Pfam" id="PF01007">
    <property type="entry name" value="IRK"/>
    <property type="match status" value="1"/>
</dbReference>
<dbReference type="GO" id="GO:0005242">
    <property type="term" value="F:inward rectifier potassium channel activity"/>
    <property type="evidence" value="ECO:0007669"/>
    <property type="project" value="InterPro"/>
</dbReference>
<accession>K1QR55</accession>
<keyword evidence="9" id="KW-0472">Membrane</keyword>
<sequence length="602" mass="68618">MFTEEKVEEKLSKLPFVNYVKQRFNLGQYNPEEQRRAIVQKSGHYRVKYTGLKEYRAKFFQDLYITLIDLKWRYALAVLFNVHLLSYFFFALMWYWMMYNHGDLDHLNDPKWESCVAGVHSFGDAMLFSIESQTTIGYGFAYPNTDCGGALPLLFVQITVGILLENVLLGFIFVKFAQPKRRRKTIMFSKVACVAQEEGDLCLQIRIGDMRQSHLIDAKVHGILIKRHVTREGVSYPLFQHDVHFQANKMGDTIMLMWPLILSHRITQESPFWDIRPSDLSSEAYELVVCIEGTLETTGEFCQARTSYLPSEILWGHRFDRIEEFDAGNGRWEIDFSGFNDVVYITNIRHSAKELNPYREYRMSKEESEATTKEKGLSISLHSVAYDLPPEFPSASNSTEYQKSDIDGQSSQIRVNCFWAGDLRYIENNQFWRNRCEIPPGVPGISILREVIVKGEKGDRGPKGDMGPVGPKGEPGDTDDYGPPPRGPQGQRGQKGEPGALGIRGPKGSLGAQGPKGDKGEPTEDIDEIILDLEARIQKLESQLQDCSCERPDPVNLTNFPPPPLPPVDSLRRKLMQELREEGGECVSYALRYYSQCSEDGR</sequence>
<comment type="subcellular location">
    <subcellularLocation>
        <location evidence="1 11">Membrane</location>
        <topology evidence="1 11">Multi-pass membrane protein</topology>
    </subcellularLocation>
</comment>